<evidence type="ECO:0000256" key="5">
    <source>
        <dbReference type="SAM" id="Phobius"/>
    </source>
</evidence>
<comment type="subcellular location">
    <subcellularLocation>
        <location evidence="1">Cell membrane</location>
        <topology evidence="1">Multi-pass membrane protein</topology>
    </subcellularLocation>
</comment>
<evidence type="ECO:0000256" key="3">
    <source>
        <dbReference type="ARBA" id="ARBA00022989"/>
    </source>
</evidence>
<evidence type="ECO:0000256" key="4">
    <source>
        <dbReference type="ARBA" id="ARBA00023136"/>
    </source>
</evidence>
<feature type="transmembrane region" description="Helical" evidence="5">
    <location>
        <begin position="258"/>
        <end position="278"/>
    </location>
</feature>
<dbReference type="SUPFAM" id="SSF103473">
    <property type="entry name" value="MFS general substrate transporter"/>
    <property type="match status" value="1"/>
</dbReference>
<feature type="transmembrane region" description="Helical" evidence="5">
    <location>
        <begin position="69"/>
        <end position="100"/>
    </location>
</feature>
<feature type="transmembrane region" description="Helical" evidence="5">
    <location>
        <begin position="342"/>
        <end position="366"/>
    </location>
</feature>
<evidence type="ECO:0000313" key="8">
    <source>
        <dbReference type="Proteomes" id="UP001315860"/>
    </source>
</evidence>
<gene>
    <name evidence="7" type="ORF">NP095_02135</name>
</gene>
<keyword evidence="3 5" id="KW-1133">Transmembrane helix</keyword>
<dbReference type="PANTHER" id="PTHR23530:SF1">
    <property type="entry name" value="PERMEASE, MAJOR FACILITATOR SUPERFAMILY-RELATED"/>
    <property type="match status" value="1"/>
</dbReference>
<keyword evidence="4 5" id="KW-0472">Membrane</keyword>
<reference evidence="7 8" key="1">
    <citation type="submission" date="2022-07" db="EMBL/GenBank/DDBJ databases">
        <title>Novel species in genus Aeromicrobium.</title>
        <authorList>
            <person name="Ye L."/>
        </authorList>
    </citation>
    <scope>NUCLEOTIDE SEQUENCE [LARGE SCALE GENOMIC DNA]</scope>
    <source>
        <strain evidence="8">zg-Y50</strain>
    </source>
</reference>
<dbReference type="InterPro" id="IPR036259">
    <property type="entry name" value="MFS_trans_sf"/>
</dbReference>
<feature type="transmembrane region" description="Helical" evidence="5">
    <location>
        <begin position="219"/>
        <end position="237"/>
    </location>
</feature>
<evidence type="ECO:0000256" key="1">
    <source>
        <dbReference type="ARBA" id="ARBA00004651"/>
    </source>
</evidence>
<evidence type="ECO:0000313" key="7">
    <source>
        <dbReference type="EMBL" id="UUI68931.1"/>
    </source>
</evidence>
<proteinExistence type="predicted"/>
<feature type="transmembrane region" description="Helical" evidence="5">
    <location>
        <begin position="372"/>
        <end position="394"/>
    </location>
</feature>
<accession>A0ABY5KIQ4</accession>
<evidence type="ECO:0000259" key="6">
    <source>
        <dbReference type="PROSITE" id="PS50850"/>
    </source>
</evidence>
<feature type="transmembrane region" description="Helical" evidence="5">
    <location>
        <begin position="166"/>
        <end position="187"/>
    </location>
</feature>
<sequence>MALRTRFLLLLALRWLATGLLLPVSLLLPLERGLTIAEVGLAMAAQGVVVLLCEVPSGALTDAWGRRPVFVASGVVAIVGYCVAFTAQSVLAFALAWAVLGLFRALDSGPLEAWFVDAEHARGAADEVPRGLAAAGGVISASLATGALICAGLLRVSPWSAEATLAMPYLVAIGIVVVQIACAWRLMDAVSRSARPSGEAWRASLVAGVRVAFGRRLRLLSASMVLVGLGVAALELFMPVRLTEFSADSSSAASRLGIVSSAAWGLAALGAAITTRLLNSVGPAVLTPTLFVVEGLGLVAMAAATGVGILVAGYWLCYLVHTSSGAMYNSLVHRRVDDAQRGTALSVASMAFLGAGAAGGVSLGALGEATSASWALATGACFMIAAAVLVVAAVRRPQR</sequence>
<dbReference type="Gene3D" id="1.20.1250.20">
    <property type="entry name" value="MFS general substrate transporter like domains"/>
    <property type="match status" value="1"/>
</dbReference>
<name>A0ABY5KIQ4_9ACTN</name>
<feature type="transmembrane region" description="Helical" evidence="5">
    <location>
        <begin position="298"/>
        <end position="321"/>
    </location>
</feature>
<keyword evidence="2 5" id="KW-0812">Transmembrane</keyword>
<dbReference type="Proteomes" id="UP001315860">
    <property type="component" value="Chromosome"/>
</dbReference>
<dbReference type="RefSeq" id="WP_232417671.1">
    <property type="nucleotide sequence ID" value="NZ_CP101990.1"/>
</dbReference>
<dbReference type="InterPro" id="IPR011701">
    <property type="entry name" value="MFS"/>
</dbReference>
<organism evidence="7 8">
    <name type="scientific">Aeromicrobium duanguangcaii</name>
    <dbReference type="NCBI Taxonomy" id="2968086"/>
    <lineage>
        <taxon>Bacteria</taxon>
        <taxon>Bacillati</taxon>
        <taxon>Actinomycetota</taxon>
        <taxon>Actinomycetes</taxon>
        <taxon>Propionibacteriales</taxon>
        <taxon>Nocardioidaceae</taxon>
        <taxon>Aeromicrobium</taxon>
    </lineage>
</organism>
<dbReference type="InterPro" id="IPR020846">
    <property type="entry name" value="MFS_dom"/>
</dbReference>
<feature type="transmembrane region" description="Helical" evidence="5">
    <location>
        <begin position="37"/>
        <end position="57"/>
    </location>
</feature>
<protein>
    <submittedName>
        <fullName evidence="7">MFS transporter</fullName>
    </submittedName>
</protein>
<dbReference type="InterPro" id="IPR053160">
    <property type="entry name" value="MFS_DHA3_Transporter"/>
</dbReference>
<dbReference type="PANTHER" id="PTHR23530">
    <property type="entry name" value="TRANSPORT PROTEIN-RELATED"/>
    <property type="match status" value="1"/>
</dbReference>
<evidence type="ECO:0000256" key="2">
    <source>
        <dbReference type="ARBA" id="ARBA00022692"/>
    </source>
</evidence>
<dbReference type="PROSITE" id="PS50850">
    <property type="entry name" value="MFS"/>
    <property type="match status" value="1"/>
</dbReference>
<feature type="domain" description="Major facilitator superfamily (MFS) profile" evidence="6">
    <location>
        <begin position="216"/>
        <end position="399"/>
    </location>
</feature>
<dbReference type="Pfam" id="PF07690">
    <property type="entry name" value="MFS_1"/>
    <property type="match status" value="1"/>
</dbReference>
<dbReference type="EMBL" id="CP101990">
    <property type="protein sequence ID" value="UUI68931.1"/>
    <property type="molecule type" value="Genomic_DNA"/>
</dbReference>
<keyword evidence="8" id="KW-1185">Reference proteome</keyword>
<feature type="transmembrane region" description="Helical" evidence="5">
    <location>
        <begin position="132"/>
        <end position="154"/>
    </location>
</feature>